<evidence type="ECO:0000313" key="2">
    <source>
        <dbReference type="Proteomes" id="UP000036780"/>
    </source>
</evidence>
<evidence type="ECO:0000313" key="1">
    <source>
        <dbReference type="EMBL" id="KNE22647.1"/>
    </source>
</evidence>
<organism evidence="1 2">
    <name type="scientific">Virgibacillus pantothenticus</name>
    <dbReference type="NCBI Taxonomy" id="1473"/>
    <lineage>
        <taxon>Bacteria</taxon>
        <taxon>Bacillati</taxon>
        <taxon>Bacillota</taxon>
        <taxon>Bacilli</taxon>
        <taxon>Bacillales</taxon>
        <taxon>Bacillaceae</taxon>
        <taxon>Virgibacillus</taxon>
    </lineage>
</organism>
<comment type="caution">
    <text evidence="1">The sequence shown here is derived from an EMBL/GenBank/DDBJ whole genome shotgun (WGS) entry which is preliminary data.</text>
</comment>
<accession>A0A0L0QVU2</accession>
<dbReference type="AlphaFoldDB" id="A0A0L0QVU2"/>
<dbReference type="PATRIC" id="fig|1473.5.peg.134"/>
<dbReference type="Proteomes" id="UP000036780">
    <property type="component" value="Unassembled WGS sequence"/>
</dbReference>
<gene>
    <name evidence="1" type="ORF">AFK71_00395</name>
</gene>
<name>A0A0L0QVU2_VIRPA</name>
<dbReference type="RefSeq" id="WP_050349605.1">
    <property type="nucleotide sequence ID" value="NZ_JASERV010000018.1"/>
</dbReference>
<reference evidence="2" key="1">
    <citation type="submission" date="2015-07" db="EMBL/GenBank/DDBJ databases">
        <title>Fjat-10053 dsm26.</title>
        <authorList>
            <person name="Liu B."/>
            <person name="Wang J."/>
            <person name="Zhu Y."/>
            <person name="Liu G."/>
            <person name="Chen Q."/>
            <person name="Chen Z."/>
            <person name="Lan J."/>
            <person name="Che J."/>
            <person name="Ge C."/>
            <person name="Shi H."/>
            <person name="Pan Z."/>
            <person name="Liu X."/>
        </authorList>
    </citation>
    <scope>NUCLEOTIDE SEQUENCE [LARGE SCALE GENOMIC DNA]</scope>
    <source>
        <strain evidence="2">DSM 26</strain>
    </source>
</reference>
<dbReference type="EMBL" id="LGTO01000001">
    <property type="protein sequence ID" value="KNE22647.1"/>
    <property type="molecule type" value="Genomic_DNA"/>
</dbReference>
<keyword evidence="2" id="KW-1185">Reference proteome</keyword>
<protein>
    <submittedName>
        <fullName evidence="1">Uncharacterized protein</fullName>
    </submittedName>
</protein>
<proteinExistence type="predicted"/>
<sequence length="89" mass="10091">MTINGEPSLDQWLVWEDPLVNINHSSADDPVLQIDDSIVYPEEVISTMTDSNYISYTSNGDGHITIILIRPIIKLNNQKKKIVNLIKKL</sequence>